<dbReference type="Proteomes" id="UP000317318">
    <property type="component" value="Chromosome"/>
</dbReference>
<evidence type="ECO:0000313" key="3">
    <source>
        <dbReference type="Proteomes" id="UP000317318"/>
    </source>
</evidence>
<gene>
    <name evidence="2" type="ORF">Pan189_19770</name>
</gene>
<dbReference type="OrthoDB" id="283153at2"/>
<sequence>MVSLDPTASARKLQDDLTQVLTEFRKRHTIDASRDRQDKYREYLAVWDQREGWTNGGYDDPQKLLKDVAKQLRKRVSTIQYHYKSAFQLITGYEYTPELYSRFFGITQLCGLFKAPDKVALRRPLKSGSPVPVPESTLGPQDHSNSILDTIRSLQPDSELLERLDELIALFESEKTNAEIAEHYRNEGLDPPNVELARERLPELKALTSFI</sequence>
<dbReference type="EMBL" id="CP036268">
    <property type="protein sequence ID" value="QDT37597.1"/>
    <property type="molecule type" value="Genomic_DNA"/>
</dbReference>
<dbReference type="KEGG" id="svp:Pan189_19770"/>
<accession>A0A517R126</accession>
<name>A0A517R126_9PLAN</name>
<evidence type="ECO:0000313" key="2">
    <source>
        <dbReference type="EMBL" id="QDT37597.1"/>
    </source>
</evidence>
<keyword evidence="3" id="KW-1185">Reference proteome</keyword>
<evidence type="ECO:0000256" key="1">
    <source>
        <dbReference type="SAM" id="MobiDB-lite"/>
    </source>
</evidence>
<dbReference type="AlphaFoldDB" id="A0A517R126"/>
<proteinExistence type="predicted"/>
<reference evidence="2 3" key="1">
    <citation type="submission" date="2019-02" db="EMBL/GenBank/DDBJ databases">
        <title>Deep-cultivation of Planctomycetes and their phenomic and genomic characterization uncovers novel biology.</title>
        <authorList>
            <person name="Wiegand S."/>
            <person name="Jogler M."/>
            <person name="Boedeker C."/>
            <person name="Pinto D."/>
            <person name="Vollmers J."/>
            <person name="Rivas-Marin E."/>
            <person name="Kohn T."/>
            <person name="Peeters S.H."/>
            <person name="Heuer A."/>
            <person name="Rast P."/>
            <person name="Oberbeckmann S."/>
            <person name="Bunk B."/>
            <person name="Jeske O."/>
            <person name="Meyerdierks A."/>
            <person name="Storesund J.E."/>
            <person name="Kallscheuer N."/>
            <person name="Luecker S."/>
            <person name="Lage O.M."/>
            <person name="Pohl T."/>
            <person name="Merkel B.J."/>
            <person name="Hornburger P."/>
            <person name="Mueller R.-W."/>
            <person name="Bruemmer F."/>
            <person name="Labrenz M."/>
            <person name="Spormann A.M."/>
            <person name="Op den Camp H."/>
            <person name="Overmann J."/>
            <person name="Amann R."/>
            <person name="Jetten M.S.M."/>
            <person name="Mascher T."/>
            <person name="Medema M.H."/>
            <person name="Devos D.P."/>
            <person name="Kaster A.-K."/>
            <person name="Ovreas L."/>
            <person name="Rohde M."/>
            <person name="Galperin M.Y."/>
            <person name="Jogler C."/>
        </authorList>
    </citation>
    <scope>NUCLEOTIDE SEQUENCE [LARGE SCALE GENOMIC DNA]</scope>
    <source>
        <strain evidence="2 3">Pan189</strain>
    </source>
</reference>
<protein>
    <submittedName>
        <fullName evidence="2">Uncharacterized protein</fullName>
    </submittedName>
</protein>
<dbReference type="RefSeq" id="WP_145363697.1">
    <property type="nucleotide sequence ID" value="NZ_CP036268.1"/>
</dbReference>
<feature type="region of interest" description="Disordered" evidence="1">
    <location>
        <begin position="125"/>
        <end position="145"/>
    </location>
</feature>
<organism evidence="2 3">
    <name type="scientific">Stratiformator vulcanicus</name>
    <dbReference type="NCBI Taxonomy" id="2527980"/>
    <lineage>
        <taxon>Bacteria</taxon>
        <taxon>Pseudomonadati</taxon>
        <taxon>Planctomycetota</taxon>
        <taxon>Planctomycetia</taxon>
        <taxon>Planctomycetales</taxon>
        <taxon>Planctomycetaceae</taxon>
        <taxon>Stratiformator</taxon>
    </lineage>
</organism>